<evidence type="ECO:0000313" key="3">
    <source>
        <dbReference type="Proteomes" id="UP000028999"/>
    </source>
</evidence>
<reference evidence="2 3" key="1">
    <citation type="journal article" date="2014" name="Science">
        <title>Plant genetics. Early allopolyploid evolution in the post-Neolithic Brassica napus oilseed genome.</title>
        <authorList>
            <person name="Chalhoub B."/>
            <person name="Denoeud F."/>
            <person name="Liu S."/>
            <person name="Parkin I.A."/>
            <person name="Tang H."/>
            <person name="Wang X."/>
            <person name="Chiquet J."/>
            <person name="Belcram H."/>
            <person name="Tong C."/>
            <person name="Samans B."/>
            <person name="Correa M."/>
            <person name="Da Silva C."/>
            <person name="Just J."/>
            <person name="Falentin C."/>
            <person name="Koh C.S."/>
            <person name="Le Clainche I."/>
            <person name="Bernard M."/>
            <person name="Bento P."/>
            <person name="Noel B."/>
            <person name="Labadie K."/>
            <person name="Alberti A."/>
            <person name="Charles M."/>
            <person name="Arnaud D."/>
            <person name="Guo H."/>
            <person name="Daviaud C."/>
            <person name="Alamery S."/>
            <person name="Jabbari K."/>
            <person name="Zhao M."/>
            <person name="Edger P.P."/>
            <person name="Chelaifa H."/>
            <person name="Tack D."/>
            <person name="Lassalle G."/>
            <person name="Mestiri I."/>
            <person name="Schnel N."/>
            <person name="Le Paslier M.C."/>
            <person name="Fan G."/>
            <person name="Renault V."/>
            <person name="Bayer P.E."/>
            <person name="Golicz A.A."/>
            <person name="Manoli S."/>
            <person name="Lee T.H."/>
            <person name="Thi V.H."/>
            <person name="Chalabi S."/>
            <person name="Hu Q."/>
            <person name="Fan C."/>
            <person name="Tollenaere R."/>
            <person name="Lu Y."/>
            <person name="Battail C."/>
            <person name="Shen J."/>
            <person name="Sidebottom C.H."/>
            <person name="Wang X."/>
            <person name="Canaguier A."/>
            <person name="Chauveau A."/>
            <person name="Berard A."/>
            <person name="Deniot G."/>
            <person name="Guan M."/>
            <person name="Liu Z."/>
            <person name="Sun F."/>
            <person name="Lim Y.P."/>
            <person name="Lyons E."/>
            <person name="Town C.D."/>
            <person name="Bancroft I."/>
            <person name="Wang X."/>
            <person name="Meng J."/>
            <person name="Ma J."/>
            <person name="Pires J.C."/>
            <person name="King G.J."/>
            <person name="Brunel D."/>
            <person name="Delourme R."/>
            <person name="Renard M."/>
            <person name="Aury J.M."/>
            <person name="Adams K.L."/>
            <person name="Batley J."/>
            <person name="Snowdon R.J."/>
            <person name="Tost J."/>
            <person name="Edwards D."/>
            <person name="Zhou Y."/>
            <person name="Hua W."/>
            <person name="Sharpe A.G."/>
            <person name="Paterson A.H."/>
            <person name="Guan C."/>
            <person name="Wincker P."/>
        </authorList>
    </citation>
    <scope>NUCLEOTIDE SEQUENCE [LARGE SCALE GENOMIC DNA]</scope>
    <source>
        <strain evidence="3">cv. Darmor-bzh</strain>
    </source>
</reference>
<organism evidence="2 3">
    <name type="scientific">Brassica napus</name>
    <name type="common">Rape</name>
    <dbReference type="NCBI Taxonomy" id="3708"/>
    <lineage>
        <taxon>Eukaryota</taxon>
        <taxon>Viridiplantae</taxon>
        <taxon>Streptophyta</taxon>
        <taxon>Embryophyta</taxon>
        <taxon>Tracheophyta</taxon>
        <taxon>Spermatophyta</taxon>
        <taxon>Magnoliopsida</taxon>
        <taxon>eudicotyledons</taxon>
        <taxon>Gunneridae</taxon>
        <taxon>Pentapetalae</taxon>
        <taxon>rosids</taxon>
        <taxon>malvids</taxon>
        <taxon>Brassicales</taxon>
        <taxon>Brassicaceae</taxon>
        <taxon>Brassiceae</taxon>
        <taxon>Brassica</taxon>
    </lineage>
</organism>
<proteinExistence type="predicted"/>
<feature type="compositionally biased region" description="Basic and acidic residues" evidence="1">
    <location>
        <begin position="91"/>
        <end position="101"/>
    </location>
</feature>
<accession>A0A078HDS2</accession>
<feature type="region of interest" description="Disordered" evidence="1">
    <location>
        <begin position="60"/>
        <end position="101"/>
    </location>
</feature>
<dbReference type="EMBL" id="LK032364">
    <property type="protein sequence ID" value="CDY35931.1"/>
    <property type="molecule type" value="Genomic_DNA"/>
</dbReference>
<keyword evidence="3" id="KW-1185">Reference proteome</keyword>
<evidence type="ECO:0000256" key="1">
    <source>
        <dbReference type="SAM" id="MobiDB-lite"/>
    </source>
</evidence>
<sequence>MITQSLLLFINPCSRTCILRNPKLNSKSNQKDKEKGRKYGKKKRSSCHFKSSVQALVAAATKERKKGRREIRKPATRVLGGTTADGGAEMEDQHRKADENDEKYHFGNDLEWWKC</sequence>
<dbReference type="AlphaFoldDB" id="A0A078HDS2"/>
<dbReference type="Proteomes" id="UP000028999">
    <property type="component" value="Unassembled WGS sequence"/>
</dbReference>
<evidence type="ECO:0000313" key="2">
    <source>
        <dbReference type="EMBL" id="CDY35931.1"/>
    </source>
</evidence>
<dbReference type="PaxDb" id="3708-A0A078HDS2"/>
<gene>
    <name evidence="2" type="primary">BnaA05g30190D</name>
    <name evidence="2" type="ORF">GSBRNA2T00059485001</name>
</gene>
<feature type="compositionally biased region" description="Basic residues" evidence="1">
    <location>
        <begin position="63"/>
        <end position="75"/>
    </location>
</feature>
<feature type="region of interest" description="Disordered" evidence="1">
    <location>
        <begin position="22"/>
        <end position="46"/>
    </location>
</feature>
<name>A0A078HDS2_BRANA</name>
<protein>
    <submittedName>
        <fullName evidence="2">BnaA05g30190D protein</fullName>
    </submittedName>
</protein>
<dbReference type="Gramene" id="CDY35931">
    <property type="protein sequence ID" value="CDY35931"/>
    <property type="gene ID" value="GSBRNA2T00059485001"/>
</dbReference>